<keyword evidence="7" id="KW-0249">Electron transport</keyword>
<dbReference type="EMBL" id="JAVHUL010000009">
    <property type="protein sequence ID" value="MDQ7916921.1"/>
    <property type="molecule type" value="Genomic_DNA"/>
</dbReference>
<evidence type="ECO:0000313" key="10">
    <source>
        <dbReference type="Proteomes" id="UP001230915"/>
    </source>
</evidence>
<keyword evidence="5" id="KW-0349">Heme</keyword>
<gene>
    <name evidence="9" type="ORF">RBU60_04985</name>
</gene>
<sequence length="173" mass="19570">MKLKKKLLALSSALGLLLLILGLFAFKADLNSDKGYVVPNGPWENLKVLPQDISKDSLEFLMNNYATSLGVKCKHCHAVSKKDPTKLDFPSDAKMEKEIGRGMIKMTNEINATYFQPHFPDPKPEQVSVVNCVLCHRGTTNPEKYLAQMGAMYKTYDPDRDNRKEKFQEEMGK</sequence>
<proteinExistence type="predicted"/>
<evidence type="ECO:0000256" key="5">
    <source>
        <dbReference type="ARBA" id="ARBA00022617"/>
    </source>
</evidence>
<keyword evidence="6" id="KW-0479">Metal-binding</keyword>
<dbReference type="Pfam" id="PF02276">
    <property type="entry name" value="CytoC_RC"/>
    <property type="match status" value="1"/>
</dbReference>
<dbReference type="InterPro" id="IPR003158">
    <property type="entry name" value="Photosyn_RC_cyt_c-su"/>
</dbReference>
<evidence type="ECO:0000256" key="6">
    <source>
        <dbReference type="ARBA" id="ARBA00022723"/>
    </source>
</evidence>
<evidence type="ECO:0000256" key="3">
    <source>
        <dbReference type="ARBA" id="ARBA00022448"/>
    </source>
</evidence>
<keyword evidence="10" id="KW-1185">Reference proteome</keyword>
<accession>A0ABU0ZZN6</accession>
<protein>
    <recommendedName>
        <fullName evidence="2">Photosynthetic reaction center cytochrome c subunit</fullName>
    </recommendedName>
</protein>
<evidence type="ECO:0000256" key="8">
    <source>
        <dbReference type="ARBA" id="ARBA00023004"/>
    </source>
</evidence>
<dbReference type="Gene3D" id="1.10.468.10">
    <property type="entry name" value="Photosynthetic Reaction Center, subunit C, domain 2"/>
    <property type="match status" value="1"/>
</dbReference>
<dbReference type="SUPFAM" id="SSF48695">
    <property type="entry name" value="Multiheme cytochromes"/>
    <property type="match status" value="1"/>
</dbReference>
<dbReference type="InterPro" id="IPR036280">
    <property type="entry name" value="Multihaem_cyt_sf"/>
</dbReference>
<evidence type="ECO:0000256" key="4">
    <source>
        <dbReference type="ARBA" id="ARBA00022531"/>
    </source>
</evidence>
<keyword evidence="8" id="KW-0408">Iron</keyword>
<evidence type="ECO:0000256" key="2">
    <source>
        <dbReference type="ARBA" id="ARBA00015978"/>
    </source>
</evidence>
<dbReference type="RefSeq" id="WP_308863593.1">
    <property type="nucleotide sequence ID" value="NZ_JAVHUL010000009.1"/>
</dbReference>
<keyword evidence="4" id="KW-0602">Photosynthesis</keyword>
<dbReference type="InterPro" id="IPR023119">
    <property type="entry name" value="Multihaem_cyt_PRC_cyt_su-like"/>
</dbReference>
<comment type="caution">
    <text evidence="9">The sequence shown here is derived from an EMBL/GenBank/DDBJ whole genome shotgun (WGS) entry which is preliminary data.</text>
</comment>
<evidence type="ECO:0000256" key="7">
    <source>
        <dbReference type="ARBA" id="ARBA00022982"/>
    </source>
</evidence>
<evidence type="ECO:0000313" key="9">
    <source>
        <dbReference type="EMBL" id="MDQ7916921.1"/>
    </source>
</evidence>
<reference evidence="9 10" key="1">
    <citation type="submission" date="2023-08" db="EMBL/GenBank/DDBJ databases">
        <title>Mesonia sp. MT50, isolated from deep-sea sediment of the Mariana Trench.</title>
        <authorList>
            <person name="Fu H."/>
        </authorList>
    </citation>
    <scope>NUCLEOTIDE SEQUENCE [LARGE SCALE GENOMIC DNA]</scope>
    <source>
        <strain evidence="9 10">MT50</strain>
    </source>
</reference>
<evidence type="ECO:0000256" key="1">
    <source>
        <dbReference type="ARBA" id="ARBA00003196"/>
    </source>
</evidence>
<name>A0ABU0ZZN6_9FLAO</name>
<comment type="function">
    <text evidence="1">The reaction center of purple bacteria contains a tightly bound cytochrome molecule which re-reduces the photo oxidized primary electron donor.</text>
</comment>
<dbReference type="Proteomes" id="UP001230915">
    <property type="component" value="Unassembled WGS sequence"/>
</dbReference>
<keyword evidence="3" id="KW-0813">Transport</keyword>
<dbReference type="NCBIfam" id="NF033196">
    <property type="entry name" value="c_type_nonphoto"/>
    <property type="match status" value="1"/>
</dbReference>
<organism evidence="9 10">
    <name type="scientific">Mesonia profundi</name>
    <dbReference type="NCBI Taxonomy" id="3070998"/>
    <lineage>
        <taxon>Bacteria</taxon>
        <taxon>Pseudomonadati</taxon>
        <taxon>Bacteroidota</taxon>
        <taxon>Flavobacteriia</taxon>
        <taxon>Flavobacteriales</taxon>
        <taxon>Flavobacteriaceae</taxon>
        <taxon>Mesonia</taxon>
    </lineage>
</organism>